<sequence>MSRRRVKNSPRGDPMLKSPGKIDHQDRNQGFNKILCTITHMEESDEYPLNLDSPKRHSDPAPCTSANESSASSTSTAFAFSVPDLRSYDRGTLRGSSASPMRSPFLEGARSGTPSPSRTTGARRGRQPKQRRLSQGAYSPNPTGTSNYFSTTPRRATHPNASPRRFRRASLWLDEDPWSHYRSRTGSIGVPNGDDKPFAAEEGGCYRLRSFSVTSKGIVNLGDFVRTRSPSVTSEDSSSGVEQDFRERLPSVESTTSVTPPPPRYSVLLLGAEEVGKSSLLAQFTTSECLTTVATDYQESLDGSQERTVSLLVDGEESELSCEDPNDSTFEVSIHLFAEYFRVRYLKSQTYISVDETTFVSKDAFLLVYSVTEHKSLTFALQKLEMLRRLEAKCQYKYHNLVPKVFILVANKIDLVRCRIISPEEGRSMADKYDIKYIETSVGFNHNVDELLVGIVTQIRLKKAQYQTDNTTTVKNFIARSMKFTNKAKGFMDRLLQKCDLKTRSCDNLNVFSPANSRSNTSNTANLTGGLTASLN</sequence>
<dbReference type="PANTHER" id="PTHR45775">
    <property type="entry name" value="RAD, GEM/KIR FAMILY MEMBER 2, ISOFORM C"/>
    <property type="match status" value="1"/>
</dbReference>
<keyword evidence="2" id="KW-0597">Phosphoprotein</keyword>
<comment type="caution">
    <text evidence="4">The sequence shown here is derived from an EMBL/GenBank/DDBJ whole genome shotgun (WGS) entry which is preliminary data.</text>
</comment>
<keyword evidence="5" id="KW-1185">Reference proteome</keyword>
<dbReference type="PROSITE" id="PS51421">
    <property type="entry name" value="RAS"/>
    <property type="match status" value="1"/>
</dbReference>
<feature type="compositionally biased region" description="Low complexity" evidence="3">
    <location>
        <begin position="517"/>
        <end position="526"/>
    </location>
</feature>
<dbReference type="Pfam" id="PF00071">
    <property type="entry name" value="Ras"/>
    <property type="match status" value="1"/>
</dbReference>
<dbReference type="PROSITE" id="PS51419">
    <property type="entry name" value="RAB"/>
    <property type="match status" value="1"/>
</dbReference>
<feature type="compositionally biased region" description="Polar residues" evidence="3">
    <location>
        <begin position="228"/>
        <end position="241"/>
    </location>
</feature>
<dbReference type="PANTHER" id="PTHR45775:SF6">
    <property type="entry name" value="RAD, GEM_KIR FAMILY MEMBER 2, ISOFORM C"/>
    <property type="match status" value="1"/>
</dbReference>
<proteinExistence type="inferred from homology"/>
<dbReference type="GO" id="GO:0005246">
    <property type="term" value="F:calcium channel regulator activity"/>
    <property type="evidence" value="ECO:0007669"/>
    <property type="project" value="TreeGrafter"/>
</dbReference>
<name>A0A8T0FBT0_ARGBR</name>
<accession>A0A8T0FBT0</accession>
<feature type="region of interest" description="Disordered" evidence="3">
    <location>
        <begin position="517"/>
        <end position="536"/>
    </location>
</feature>
<protein>
    <submittedName>
        <fullName evidence="4">GTP-binding protein REM 1 like protein</fullName>
    </submittedName>
</protein>
<dbReference type="PRINTS" id="PR00449">
    <property type="entry name" value="RASTRNSFRMNG"/>
</dbReference>
<dbReference type="GO" id="GO:0005525">
    <property type="term" value="F:GTP binding"/>
    <property type="evidence" value="ECO:0007669"/>
    <property type="project" value="InterPro"/>
</dbReference>
<dbReference type="SUPFAM" id="SSF52540">
    <property type="entry name" value="P-loop containing nucleoside triphosphate hydrolases"/>
    <property type="match status" value="1"/>
</dbReference>
<dbReference type="GO" id="GO:0005886">
    <property type="term" value="C:plasma membrane"/>
    <property type="evidence" value="ECO:0007669"/>
    <property type="project" value="TreeGrafter"/>
</dbReference>
<dbReference type="SMART" id="SM00175">
    <property type="entry name" value="RAB"/>
    <property type="match status" value="1"/>
</dbReference>
<feature type="region of interest" description="Disordered" evidence="3">
    <location>
        <begin position="228"/>
        <end position="260"/>
    </location>
</feature>
<feature type="compositionally biased region" description="Low complexity" evidence="3">
    <location>
        <begin position="64"/>
        <end position="75"/>
    </location>
</feature>
<dbReference type="GO" id="GO:0003924">
    <property type="term" value="F:GTPase activity"/>
    <property type="evidence" value="ECO:0007669"/>
    <property type="project" value="InterPro"/>
</dbReference>
<organism evidence="4 5">
    <name type="scientific">Argiope bruennichi</name>
    <name type="common">Wasp spider</name>
    <name type="synonym">Aranea bruennichi</name>
    <dbReference type="NCBI Taxonomy" id="94029"/>
    <lineage>
        <taxon>Eukaryota</taxon>
        <taxon>Metazoa</taxon>
        <taxon>Ecdysozoa</taxon>
        <taxon>Arthropoda</taxon>
        <taxon>Chelicerata</taxon>
        <taxon>Arachnida</taxon>
        <taxon>Araneae</taxon>
        <taxon>Araneomorphae</taxon>
        <taxon>Entelegynae</taxon>
        <taxon>Araneoidea</taxon>
        <taxon>Araneidae</taxon>
        <taxon>Argiope</taxon>
    </lineage>
</organism>
<evidence type="ECO:0000313" key="5">
    <source>
        <dbReference type="Proteomes" id="UP000807504"/>
    </source>
</evidence>
<feature type="compositionally biased region" description="Polar residues" evidence="3">
    <location>
        <begin position="527"/>
        <end position="536"/>
    </location>
</feature>
<dbReference type="InterPro" id="IPR051641">
    <property type="entry name" value="RGK_GTP-binding_reg"/>
</dbReference>
<dbReference type="InterPro" id="IPR001806">
    <property type="entry name" value="Small_GTPase"/>
</dbReference>
<feature type="compositionally biased region" description="Polar residues" evidence="3">
    <location>
        <begin position="136"/>
        <end position="154"/>
    </location>
</feature>
<feature type="region of interest" description="Disordered" evidence="3">
    <location>
        <begin position="87"/>
        <end position="163"/>
    </location>
</feature>
<dbReference type="SMART" id="SM00173">
    <property type="entry name" value="RAS"/>
    <property type="match status" value="1"/>
</dbReference>
<evidence type="ECO:0000256" key="1">
    <source>
        <dbReference type="ARBA" id="ARBA00008846"/>
    </source>
</evidence>
<dbReference type="InterPro" id="IPR027417">
    <property type="entry name" value="P-loop_NTPase"/>
</dbReference>
<dbReference type="Proteomes" id="UP000807504">
    <property type="component" value="Unassembled WGS sequence"/>
</dbReference>
<evidence type="ECO:0000256" key="2">
    <source>
        <dbReference type="ARBA" id="ARBA00022553"/>
    </source>
</evidence>
<dbReference type="Gene3D" id="3.40.50.300">
    <property type="entry name" value="P-loop containing nucleotide triphosphate hydrolases"/>
    <property type="match status" value="1"/>
</dbReference>
<feature type="region of interest" description="Disordered" evidence="3">
    <location>
        <begin position="45"/>
        <end position="75"/>
    </location>
</feature>
<reference evidence="4" key="2">
    <citation type="submission" date="2020-06" db="EMBL/GenBank/DDBJ databases">
        <authorList>
            <person name="Sheffer M."/>
        </authorList>
    </citation>
    <scope>NUCLEOTIDE SEQUENCE</scope>
</reference>
<evidence type="ECO:0000256" key="3">
    <source>
        <dbReference type="SAM" id="MobiDB-lite"/>
    </source>
</evidence>
<dbReference type="PROSITE" id="PS51420">
    <property type="entry name" value="RHO"/>
    <property type="match status" value="1"/>
</dbReference>
<gene>
    <name evidence="4" type="ORF">HNY73_008472</name>
</gene>
<comment type="similarity">
    <text evidence="1">Belongs to the small GTPase superfamily. RGK family.</text>
</comment>
<feature type="region of interest" description="Disordered" evidence="3">
    <location>
        <begin position="1"/>
        <end position="29"/>
    </location>
</feature>
<dbReference type="AlphaFoldDB" id="A0A8T0FBT0"/>
<reference evidence="4" key="1">
    <citation type="journal article" date="2020" name="bioRxiv">
        <title>Chromosome-level reference genome of the European wasp spider Argiope bruennichi: a resource for studies on range expansion and evolutionary adaptation.</title>
        <authorList>
            <person name="Sheffer M.M."/>
            <person name="Hoppe A."/>
            <person name="Krehenwinkel H."/>
            <person name="Uhl G."/>
            <person name="Kuss A.W."/>
            <person name="Jensen L."/>
            <person name="Jensen C."/>
            <person name="Gillespie R.G."/>
            <person name="Hoff K.J."/>
            <person name="Prost S."/>
        </authorList>
    </citation>
    <scope>NUCLEOTIDE SEQUENCE</scope>
</reference>
<feature type="compositionally biased region" description="Basic residues" evidence="3">
    <location>
        <begin position="121"/>
        <end position="132"/>
    </location>
</feature>
<dbReference type="EMBL" id="JABXBU010000015">
    <property type="protein sequence ID" value="KAF8786800.1"/>
    <property type="molecule type" value="Genomic_DNA"/>
</dbReference>
<evidence type="ECO:0000313" key="4">
    <source>
        <dbReference type="EMBL" id="KAF8786800.1"/>
    </source>
</evidence>